<dbReference type="PANTHER" id="PTHR43289">
    <property type="entry name" value="MITOGEN-ACTIVATED PROTEIN KINASE KINASE KINASE 20-RELATED"/>
    <property type="match status" value="1"/>
</dbReference>
<dbReference type="GO" id="GO:0004674">
    <property type="term" value="F:protein serine/threonine kinase activity"/>
    <property type="evidence" value="ECO:0007669"/>
    <property type="project" value="UniProtKB-KW"/>
</dbReference>
<feature type="region of interest" description="Disordered" evidence="6">
    <location>
        <begin position="983"/>
        <end position="1046"/>
    </location>
</feature>
<keyword evidence="7" id="KW-0472">Membrane</keyword>
<feature type="region of interest" description="Disordered" evidence="6">
    <location>
        <begin position="54"/>
        <end position="74"/>
    </location>
</feature>
<dbReference type="eggNOG" id="COG0515">
    <property type="taxonomic scope" value="Bacteria"/>
</dbReference>
<sequence length="1046" mass="114963">MTVRKHQRRAGNETSSSLDTLQEASPRSACAAPGESVTAISLAATVSEDIENRADGAGAGKDEPTLALDELSGDGTEHARPIVEALRKSPHSQGGQRIGRYELIRSLGRGGMGEVFLARDLRLGRLVALKRLHAPGTGLVERFLREARTTARCTHENIVVIHEVGEHGGYPFMVLEYLEGHTLREWMNARVRRMNEPGPLPPARAVELMLPVVRALSYAHARGVVHRDLKPENVMLTRSGTIKVLDFGIAKLLSVARGEEEPADGVPVDVGEFHSARVSGMMPAYSSARIGTLPYMSPEQMNAGLIDHRSDLWAVGIMLFELVTGRHPMADDSRAQLLRIAELDEPMPSVLEVMPELVLEMRALASIIDRCLIKNRAHRTAKARVLLAELEALATGRRARLTNEHSNPFAGLAAFQETDAGRFFGRDCDINQVVTDLRSRPLVAVVGPSGAGKSSLVRAGMIPRLKQSGEGWDAHVLRPGREPLSALGGLLAALCQDVGEPLEVQGGAGEIVTSDEILLNGTLPAVAFRERLRAEPGAFGALLRSWARRTRRQAVVFVDQFEELYTLGADAEERAVFTACLDGAADDASSPVRVVLALRADFFERLADNRVLLDKVSRSMCFVSPLDRDGLREALTRPLEAAEHSYEDNALVEEMLDVIDGTASALPLLQFAARALWNRRDPKRRQLTRAGYMEMGGMAGALAVHADNVLASMSQAARGQAKAVFLRLVTLARTRAPATMSELRELPGDAETLEAVVARLVDARLLAVEGGRADTDGTVEIVHECLIESWPTLSTWLDESREDAAFRARLRAAARQWCENGRREGLLWRGEPAREAALWRARYGRELPKTERAYLSAVLALERRQRRWGLVVCTAVFATVLVLLGAALTMDRLRSNSHEARAQASYAEDRAEIAKKQRTLAEQRANELALKKRELDDSLEATERARRAAEDARATAERAKDAEARARRSTEAALRKAELARRHAETVSGRLREAEAELRTALDRAEQSAERERELRERLEDVIRRALGADLDEHIPGMGSQSEETI</sequence>
<evidence type="ECO:0000256" key="7">
    <source>
        <dbReference type="SAM" id="Phobius"/>
    </source>
</evidence>
<dbReference type="SUPFAM" id="SSF56112">
    <property type="entry name" value="Protein kinase-like (PK-like)"/>
    <property type="match status" value="1"/>
</dbReference>
<feature type="compositionally biased region" description="Polar residues" evidence="6">
    <location>
        <begin position="12"/>
        <end position="25"/>
    </location>
</feature>
<reference evidence="9 10" key="1">
    <citation type="journal article" date="2010" name="Stand. Genomic Sci.">
        <title>Complete genome sequence of Haliangium ochraceum type strain (SMP-2).</title>
        <authorList>
            <consortium name="US DOE Joint Genome Institute (JGI-PGF)"/>
            <person name="Ivanova N."/>
            <person name="Daum C."/>
            <person name="Lang E."/>
            <person name="Abt B."/>
            <person name="Kopitz M."/>
            <person name="Saunders E."/>
            <person name="Lapidus A."/>
            <person name="Lucas S."/>
            <person name="Glavina Del Rio T."/>
            <person name="Nolan M."/>
            <person name="Tice H."/>
            <person name="Copeland A."/>
            <person name="Cheng J.F."/>
            <person name="Chen F."/>
            <person name="Bruce D."/>
            <person name="Goodwin L."/>
            <person name="Pitluck S."/>
            <person name="Mavromatis K."/>
            <person name="Pati A."/>
            <person name="Mikhailova N."/>
            <person name="Chen A."/>
            <person name="Palaniappan K."/>
            <person name="Land M."/>
            <person name="Hauser L."/>
            <person name="Chang Y.J."/>
            <person name="Jeffries C.D."/>
            <person name="Detter J.C."/>
            <person name="Brettin T."/>
            <person name="Rohde M."/>
            <person name="Goker M."/>
            <person name="Bristow J."/>
            <person name="Markowitz V."/>
            <person name="Eisen J.A."/>
            <person name="Hugenholtz P."/>
            <person name="Kyrpides N.C."/>
            <person name="Klenk H.P."/>
        </authorList>
    </citation>
    <scope>NUCLEOTIDE SEQUENCE [LARGE SCALE GENOMIC DNA]</scope>
    <source>
        <strain evidence="10">DSM 14365 / CIP 107738 / JCM 11303 / AJ 13395 / SMP-2</strain>
    </source>
</reference>
<evidence type="ECO:0000256" key="5">
    <source>
        <dbReference type="PROSITE-ProRule" id="PRU10141"/>
    </source>
</evidence>
<evidence type="ECO:0000256" key="6">
    <source>
        <dbReference type="SAM" id="MobiDB-lite"/>
    </source>
</evidence>
<feature type="compositionally biased region" description="Basic and acidic residues" evidence="6">
    <location>
        <begin position="983"/>
        <end position="1024"/>
    </location>
</feature>
<dbReference type="AlphaFoldDB" id="D0LUT6"/>
<protein>
    <submittedName>
        <fullName evidence="9">Serine/threonine protein kinase</fullName>
    </submittedName>
</protein>
<dbReference type="CDD" id="cd14014">
    <property type="entry name" value="STKc_PknB_like"/>
    <property type="match status" value="1"/>
</dbReference>
<keyword evidence="7" id="KW-1133">Transmembrane helix</keyword>
<keyword evidence="3 9" id="KW-0418">Kinase</keyword>
<dbReference type="eggNOG" id="COG3064">
    <property type="taxonomic scope" value="Bacteria"/>
</dbReference>
<gene>
    <name evidence="9" type="ordered locus">Hoch_1422</name>
</gene>
<dbReference type="SUPFAM" id="SSF52540">
    <property type="entry name" value="P-loop containing nucleoside triphosphate hydrolases"/>
    <property type="match status" value="1"/>
</dbReference>
<dbReference type="InterPro" id="IPR049052">
    <property type="entry name" value="nSTAND1"/>
</dbReference>
<evidence type="ECO:0000256" key="3">
    <source>
        <dbReference type="ARBA" id="ARBA00022777"/>
    </source>
</evidence>
<dbReference type="Proteomes" id="UP000001880">
    <property type="component" value="Chromosome"/>
</dbReference>
<evidence type="ECO:0000256" key="2">
    <source>
        <dbReference type="ARBA" id="ARBA00022741"/>
    </source>
</evidence>
<dbReference type="Gene3D" id="3.40.50.300">
    <property type="entry name" value="P-loop containing nucleotide triphosphate hydrolases"/>
    <property type="match status" value="1"/>
</dbReference>
<dbReference type="STRING" id="502025.Hoch_1422"/>
<evidence type="ECO:0000313" key="9">
    <source>
        <dbReference type="EMBL" id="ACY13976.1"/>
    </source>
</evidence>
<dbReference type="eggNOG" id="COG1672">
    <property type="taxonomic scope" value="Bacteria"/>
</dbReference>
<dbReference type="InterPro" id="IPR008271">
    <property type="entry name" value="Ser/Thr_kinase_AS"/>
</dbReference>
<dbReference type="InterPro" id="IPR011009">
    <property type="entry name" value="Kinase-like_dom_sf"/>
</dbReference>
<feature type="compositionally biased region" description="Basic and acidic residues" evidence="6">
    <location>
        <begin position="54"/>
        <end position="64"/>
    </location>
</feature>
<organism evidence="9 10">
    <name type="scientific">Haliangium ochraceum (strain DSM 14365 / JCM 11303 / SMP-2)</name>
    <dbReference type="NCBI Taxonomy" id="502025"/>
    <lineage>
        <taxon>Bacteria</taxon>
        <taxon>Pseudomonadati</taxon>
        <taxon>Myxococcota</taxon>
        <taxon>Polyangia</taxon>
        <taxon>Haliangiales</taxon>
        <taxon>Kofleriaceae</taxon>
        <taxon>Haliangium</taxon>
    </lineage>
</organism>
<feature type="binding site" evidence="5">
    <location>
        <position position="130"/>
    </location>
    <ligand>
        <name>ATP</name>
        <dbReference type="ChEBI" id="CHEBI:30616"/>
    </ligand>
</feature>
<dbReference type="HOGENOM" id="CLU_006217_0_0_7"/>
<keyword evidence="9" id="KW-0723">Serine/threonine-protein kinase</keyword>
<dbReference type="PROSITE" id="PS00107">
    <property type="entry name" value="PROTEIN_KINASE_ATP"/>
    <property type="match status" value="1"/>
</dbReference>
<dbReference type="Gene3D" id="3.30.200.20">
    <property type="entry name" value="Phosphorylase Kinase, domain 1"/>
    <property type="match status" value="1"/>
</dbReference>
<evidence type="ECO:0000259" key="8">
    <source>
        <dbReference type="PROSITE" id="PS50011"/>
    </source>
</evidence>
<keyword evidence="4 5" id="KW-0067">ATP-binding</keyword>
<dbReference type="InterPro" id="IPR000719">
    <property type="entry name" value="Prot_kinase_dom"/>
</dbReference>
<evidence type="ECO:0000256" key="1">
    <source>
        <dbReference type="ARBA" id="ARBA00022679"/>
    </source>
</evidence>
<dbReference type="PROSITE" id="PS50011">
    <property type="entry name" value="PROTEIN_KINASE_DOM"/>
    <property type="match status" value="1"/>
</dbReference>
<keyword evidence="10" id="KW-1185">Reference proteome</keyword>
<name>D0LUT6_HALO1</name>
<evidence type="ECO:0000313" key="10">
    <source>
        <dbReference type="Proteomes" id="UP000001880"/>
    </source>
</evidence>
<dbReference type="Gene3D" id="1.10.510.10">
    <property type="entry name" value="Transferase(Phosphotransferase) domain 1"/>
    <property type="match status" value="1"/>
</dbReference>
<proteinExistence type="predicted"/>
<dbReference type="InterPro" id="IPR017441">
    <property type="entry name" value="Protein_kinase_ATP_BS"/>
</dbReference>
<feature type="region of interest" description="Disordered" evidence="6">
    <location>
        <begin position="1"/>
        <end position="34"/>
    </location>
</feature>
<dbReference type="CDD" id="cd00267">
    <property type="entry name" value="ABC_ATPase"/>
    <property type="match status" value="1"/>
</dbReference>
<dbReference type="PANTHER" id="PTHR43289:SF34">
    <property type="entry name" value="SERINE_THREONINE-PROTEIN KINASE YBDM-RELATED"/>
    <property type="match status" value="1"/>
</dbReference>
<dbReference type="InterPro" id="IPR027417">
    <property type="entry name" value="P-loop_NTPase"/>
</dbReference>
<dbReference type="KEGG" id="hoh:Hoch_1422"/>
<dbReference type="Pfam" id="PF00069">
    <property type="entry name" value="Pkinase"/>
    <property type="match status" value="1"/>
</dbReference>
<dbReference type="SMART" id="SM00220">
    <property type="entry name" value="S_TKc"/>
    <property type="match status" value="1"/>
</dbReference>
<keyword evidence="2 5" id="KW-0547">Nucleotide-binding</keyword>
<dbReference type="GO" id="GO:0005524">
    <property type="term" value="F:ATP binding"/>
    <property type="evidence" value="ECO:0007669"/>
    <property type="project" value="UniProtKB-UniRule"/>
</dbReference>
<dbReference type="Pfam" id="PF20703">
    <property type="entry name" value="nSTAND1"/>
    <property type="match status" value="1"/>
</dbReference>
<feature type="region of interest" description="Disordered" evidence="6">
    <location>
        <begin position="946"/>
        <end position="970"/>
    </location>
</feature>
<accession>D0LUT6</accession>
<feature type="transmembrane region" description="Helical" evidence="7">
    <location>
        <begin position="868"/>
        <end position="888"/>
    </location>
</feature>
<dbReference type="EMBL" id="CP001804">
    <property type="protein sequence ID" value="ACY13976.1"/>
    <property type="molecule type" value="Genomic_DNA"/>
</dbReference>
<keyword evidence="7" id="KW-0812">Transmembrane</keyword>
<feature type="domain" description="Protein kinase" evidence="8">
    <location>
        <begin position="101"/>
        <end position="393"/>
    </location>
</feature>
<keyword evidence="1" id="KW-0808">Transferase</keyword>
<evidence type="ECO:0000256" key="4">
    <source>
        <dbReference type="ARBA" id="ARBA00022840"/>
    </source>
</evidence>
<dbReference type="PROSITE" id="PS00108">
    <property type="entry name" value="PROTEIN_KINASE_ST"/>
    <property type="match status" value="1"/>
</dbReference>
<dbReference type="RefSeq" id="WP_012826585.1">
    <property type="nucleotide sequence ID" value="NC_013440.1"/>
</dbReference>